<dbReference type="PROSITE" id="PS50932">
    <property type="entry name" value="HTH_LACI_2"/>
    <property type="match status" value="1"/>
</dbReference>
<sequence>MPDRSPNTRPTIYDVADEAGVAISTVSRVLNGSNEVSDATRSRVQAAIRKLQFQPQRIARKLAQQSTTSIAVALPSATSMFFVEMLKGVKDALRDEDIDLLLCNLGSGQPYPTLQRFLNRGAVDGLLLMSLPVEGDIAEQLLSFQAPVVLLGSRCTGLDAYWWDDREGSQMATTYLIEQGHRRIGLVTAQAWSYNASPRLDGYKAALEEAGIPYDPDLVVTGQTTKHAGYSEESGSEAMEELMGLDDRPTAVFASADVQAYGAWSWARDHGLVVPRDVSIVGYDDLKLSRFLDLTTVTQGMQQAGFDATKRLLTRLRSRDVADRIDIQLPLSLAVRGSTGAVPST</sequence>
<dbReference type="InterPro" id="IPR028082">
    <property type="entry name" value="Peripla_BP_I"/>
</dbReference>
<gene>
    <name evidence="5" type="ORF">BSZ37_13225</name>
</gene>
<dbReference type="Gene3D" id="1.10.260.40">
    <property type="entry name" value="lambda repressor-like DNA-binding domains"/>
    <property type="match status" value="1"/>
</dbReference>
<comment type="caution">
    <text evidence="5">The sequence shown here is derived from an EMBL/GenBank/DDBJ whole genome shotgun (WGS) entry which is preliminary data.</text>
</comment>
<reference evidence="5 6" key="1">
    <citation type="submission" date="2016-11" db="EMBL/GenBank/DDBJ databases">
        <title>Study of marine rhodopsin-containing bacteria.</title>
        <authorList>
            <person name="Yoshizawa S."/>
            <person name="Kumagai Y."/>
            <person name="Kogure K."/>
        </authorList>
    </citation>
    <scope>NUCLEOTIDE SEQUENCE [LARGE SCALE GENOMIC DNA]</scope>
    <source>
        <strain evidence="5 6">SAORIC-28</strain>
    </source>
</reference>
<protein>
    <recommendedName>
        <fullName evidence="4">HTH lacI-type domain-containing protein</fullName>
    </recommendedName>
</protein>
<dbReference type="InterPro" id="IPR000843">
    <property type="entry name" value="HTH_LacI"/>
</dbReference>
<evidence type="ECO:0000259" key="4">
    <source>
        <dbReference type="PROSITE" id="PS50932"/>
    </source>
</evidence>
<dbReference type="InterPro" id="IPR046335">
    <property type="entry name" value="LacI/GalR-like_sensor"/>
</dbReference>
<evidence type="ECO:0000256" key="2">
    <source>
        <dbReference type="ARBA" id="ARBA00023125"/>
    </source>
</evidence>
<dbReference type="AlphaFoldDB" id="A0A271J1Z2"/>
<dbReference type="Pfam" id="PF00356">
    <property type="entry name" value="LacI"/>
    <property type="match status" value="1"/>
</dbReference>
<dbReference type="Proteomes" id="UP000216339">
    <property type="component" value="Unassembled WGS sequence"/>
</dbReference>
<keyword evidence="3" id="KW-0804">Transcription</keyword>
<dbReference type="RefSeq" id="WP_095510997.1">
    <property type="nucleotide sequence ID" value="NZ_MQWD01000001.1"/>
</dbReference>
<keyword evidence="2" id="KW-0238">DNA-binding</keyword>
<dbReference type="OrthoDB" id="9803256at2"/>
<dbReference type="SUPFAM" id="SSF53822">
    <property type="entry name" value="Periplasmic binding protein-like I"/>
    <property type="match status" value="1"/>
</dbReference>
<keyword evidence="6" id="KW-1185">Reference proteome</keyword>
<accession>A0A271J1Z2</accession>
<dbReference type="CDD" id="cd06267">
    <property type="entry name" value="PBP1_LacI_sugar_binding-like"/>
    <property type="match status" value="1"/>
</dbReference>
<evidence type="ECO:0000256" key="3">
    <source>
        <dbReference type="ARBA" id="ARBA00023163"/>
    </source>
</evidence>
<evidence type="ECO:0000313" key="5">
    <source>
        <dbReference type="EMBL" id="PAP77327.1"/>
    </source>
</evidence>
<dbReference type="SUPFAM" id="SSF47413">
    <property type="entry name" value="lambda repressor-like DNA-binding domains"/>
    <property type="match status" value="1"/>
</dbReference>
<keyword evidence="1" id="KW-0805">Transcription regulation</keyword>
<dbReference type="Gene3D" id="3.40.50.2300">
    <property type="match status" value="2"/>
</dbReference>
<dbReference type="SMART" id="SM00354">
    <property type="entry name" value="HTH_LACI"/>
    <property type="match status" value="1"/>
</dbReference>
<dbReference type="CDD" id="cd01392">
    <property type="entry name" value="HTH_LacI"/>
    <property type="match status" value="1"/>
</dbReference>
<dbReference type="GO" id="GO:0003700">
    <property type="term" value="F:DNA-binding transcription factor activity"/>
    <property type="evidence" value="ECO:0007669"/>
    <property type="project" value="TreeGrafter"/>
</dbReference>
<dbReference type="InterPro" id="IPR010982">
    <property type="entry name" value="Lambda_DNA-bd_dom_sf"/>
</dbReference>
<dbReference type="Pfam" id="PF13377">
    <property type="entry name" value="Peripla_BP_3"/>
    <property type="match status" value="1"/>
</dbReference>
<feature type="domain" description="HTH lacI-type" evidence="4">
    <location>
        <begin position="10"/>
        <end position="64"/>
    </location>
</feature>
<evidence type="ECO:0000313" key="6">
    <source>
        <dbReference type="Proteomes" id="UP000216339"/>
    </source>
</evidence>
<dbReference type="GO" id="GO:0000976">
    <property type="term" value="F:transcription cis-regulatory region binding"/>
    <property type="evidence" value="ECO:0007669"/>
    <property type="project" value="TreeGrafter"/>
</dbReference>
<proteinExistence type="predicted"/>
<dbReference type="EMBL" id="MQWD01000001">
    <property type="protein sequence ID" value="PAP77327.1"/>
    <property type="molecule type" value="Genomic_DNA"/>
</dbReference>
<organism evidence="5 6">
    <name type="scientific">Rubrivirga marina</name>
    <dbReference type="NCBI Taxonomy" id="1196024"/>
    <lineage>
        <taxon>Bacteria</taxon>
        <taxon>Pseudomonadati</taxon>
        <taxon>Rhodothermota</taxon>
        <taxon>Rhodothermia</taxon>
        <taxon>Rhodothermales</taxon>
        <taxon>Rubricoccaceae</taxon>
        <taxon>Rubrivirga</taxon>
    </lineage>
</organism>
<name>A0A271J1Z2_9BACT</name>
<evidence type="ECO:0000256" key="1">
    <source>
        <dbReference type="ARBA" id="ARBA00023015"/>
    </source>
</evidence>
<dbReference type="PANTHER" id="PTHR30146:SF109">
    <property type="entry name" value="HTH-TYPE TRANSCRIPTIONAL REGULATOR GALS"/>
    <property type="match status" value="1"/>
</dbReference>
<dbReference type="PRINTS" id="PR00036">
    <property type="entry name" value="HTHLACI"/>
</dbReference>
<dbReference type="PANTHER" id="PTHR30146">
    <property type="entry name" value="LACI-RELATED TRANSCRIPTIONAL REPRESSOR"/>
    <property type="match status" value="1"/>
</dbReference>